<dbReference type="EMBL" id="CP112866">
    <property type="protein sequence ID" value="UZW18246.1"/>
    <property type="molecule type" value="Genomic_DNA"/>
</dbReference>
<proteinExistence type="predicted"/>
<dbReference type="RefSeq" id="WP_181080261.1">
    <property type="nucleotide sequence ID" value="NZ_CP112866.1"/>
</dbReference>
<gene>
    <name evidence="1" type="ORF">OSC50_23170</name>
</gene>
<evidence type="ECO:0000313" key="1">
    <source>
        <dbReference type="EMBL" id="UZW18246.1"/>
    </source>
</evidence>
<keyword evidence="2" id="KW-1185">Reference proteome</keyword>
<organism evidence="1 2">
    <name type="scientific">Pseudomonas quebecensis</name>
    <dbReference type="NCBI Taxonomy" id="2995174"/>
    <lineage>
        <taxon>Bacteria</taxon>
        <taxon>Pseudomonadati</taxon>
        <taxon>Pseudomonadota</taxon>
        <taxon>Gammaproteobacteria</taxon>
        <taxon>Pseudomonadales</taxon>
        <taxon>Pseudomonadaceae</taxon>
        <taxon>Pseudomonas</taxon>
    </lineage>
</organism>
<reference evidence="1" key="1">
    <citation type="submission" date="2022-11" db="EMBL/GenBank/DDBJ databases">
        <title>Taxonomic description of a new Pseudomonas species.</title>
        <authorList>
            <person name="Tambong J.T."/>
        </authorList>
    </citation>
    <scope>NUCLEOTIDE SEQUENCE</scope>
    <source>
        <strain evidence="1">S1Bt42</strain>
    </source>
</reference>
<sequence length="58" mass="6573">MKRIATALTQNVQPGRCRNGAGMAGKKQWHDEITAQQMTVFFVSKLAVFRSSERLMVF</sequence>
<protein>
    <submittedName>
        <fullName evidence="1">Uncharacterized protein</fullName>
    </submittedName>
</protein>
<dbReference type="Proteomes" id="UP001164116">
    <property type="component" value="Chromosome"/>
</dbReference>
<name>A0ABY6QFS0_9PSED</name>
<evidence type="ECO:0000313" key="2">
    <source>
        <dbReference type="Proteomes" id="UP001164116"/>
    </source>
</evidence>
<accession>A0ABY6QFS0</accession>